<gene>
    <name evidence="1" type="ORF">MQE35_02540</name>
</gene>
<reference evidence="1" key="1">
    <citation type="submission" date="2022-03" db="EMBL/GenBank/DDBJ databases">
        <title>Description of Abyssus ytuae gen. nov., sp. nov., a novel member of the family Flavobacteriaceae isolated from the sediment of Mariana Trench.</title>
        <authorList>
            <person name="Zhang J."/>
            <person name="Xu X."/>
        </authorList>
    </citation>
    <scope>NUCLEOTIDE SEQUENCE</scope>
    <source>
        <strain evidence="1">MT3330</strain>
    </source>
</reference>
<evidence type="ECO:0000313" key="2">
    <source>
        <dbReference type="Proteomes" id="UP000831290"/>
    </source>
</evidence>
<dbReference type="Proteomes" id="UP000831290">
    <property type="component" value="Chromosome"/>
</dbReference>
<proteinExistence type="predicted"/>
<accession>A0A9E7A1U8</accession>
<organism evidence="1 2">
    <name type="scientific">Abyssalbus ytuae</name>
    <dbReference type="NCBI Taxonomy" id="2926907"/>
    <lineage>
        <taxon>Bacteria</taxon>
        <taxon>Pseudomonadati</taxon>
        <taxon>Bacteroidota</taxon>
        <taxon>Flavobacteriia</taxon>
        <taxon>Flavobacteriales</taxon>
        <taxon>Flavobacteriaceae</taxon>
        <taxon>Abyssalbus</taxon>
    </lineage>
</organism>
<dbReference type="KEGG" id="fbm:MQE35_02540"/>
<dbReference type="EMBL" id="CP094358">
    <property type="protein sequence ID" value="UOB18186.1"/>
    <property type="molecule type" value="Genomic_DNA"/>
</dbReference>
<name>A0A9E7A1U8_9FLAO</name>
<protein>
    <submittedName>
        <fullName evidence="1">Uncharacterized protein</fullName>
    </submittedName>
</protein>
<dbReference type="RefSeq" id="WP_255844218.1">
    <property type="nucleotide sequence ID" value="NZ_CP094358.1"/>
</dbReference>
<keyword evidence="2" id="KW-1185">Reference proteome</keyword>
<sequence>MDDSNFKEGDIVYISFGMDNLRSVNSLKGMIITKQKLNNSDSYLYTLKLNGQEGSILFTLNTLKSITKVPSE</sequence>
<dbReference type="AlphaFoldDB" id="A0A9E7A1U8"/>
<evidence type="ECO:0000313" key="1">
    <source>
        <dbReference type="EMBL" id="UOB18186.1"/>
    </source>
</evidence>